<dbReference type="Proteomes" id="UP001500185">
    <property type="component" value="Unassembled WGS sequence"/>
</dbReference>
<dbReference type="EMBL" id="BAAAGG010000022">
    <property type="protein sequence ID" value="GAA0763726.1"/>
    <property type="molecule type" value="Genomic_DNA"/>
</dbReference>
<feature type="transmembrane region" description="Helical" evidence="1">
    <location>
        <begin position="48"/>
        <end position="67"/>
    </location>
</feature>
<accession>A0ABP3VRI5</accession>
<sequence length="77" mass="8894">MDENQKPSQQDLKKKLNILSIIFYIIFFIWVVFLGLIIFKLINGEETSSLFIGTIPIIAVLIILSQIKSKIRKEIKS</sequence>
<organism evidence="2 3">
    <name type="scientific">Psychroflexus lacisalsi</name>
    <dbReference type="NCBI Taxonomy" id="503928"/>
    <lineage>
        <taxon>Bacteria</taxon>
        <taxon>Pseudomonadati</taxon>
        <taxon>Bacteroidota</taxon>
        <taxon>Flavobacteriia</taxon>
        <taxon>Flavobacteriales</taxon>
        <taxon>Flavobacteriaceae</taxon>
        <taxon>Psychroflexus</taxon>
    </lineage>
</organism>
<name>A0ABP3VRI5_9FLAO</name>
<protein>
    <submittedName>
        <fullName evidence="2">Uncharacterized protein</fullName>
    </submittedName>
</protein>
<dbReference type="RefSeq" id="WP_224454730.1">
    <property type="nucleotide sequence ID" value="NZ_BAAAGG010000022.1"/>
</dbReference>
<keyword evidence="3" id="KW-1185">Reference proteome</keyword>
<keyword evidence="1" id="KW-0812">Transmembrane</keyword>
<proteinExistence type="predicted"/>
<reference evidence="3" key="1">
    <citation type="journal article" date="2019" name="Int. J. Syst. Evol. Microbiol.">
        <title>The Global Catalogue of Microorganisms (GCM) 10K type strain sequencing project: providing services to taxonomists for standard genome sequencing and annotation.</title>
        <authorList>
            <consortium name="The Broad Institute Genomics Platform"/>
            <consortium name="The Broad Institute Genome Sequencing Center for Infectious Disease"/>
            <person name="Wu L."/>
            <person name="Ma J."/>
        </authorList>
    </citation>
    <scope>NUCLEOTIDE SEQUENCE [LARGE SCALE GENOMIC DNA]</scope>
    <source>
        <strain evidence="3">JCM 16231</strain>
    </source>
</reference>
<comment type="caution">
    <text evidence="2">The sequence shown here is derived from an EMBL/GenBank/DDBJ whole genome shotgun (WGS) entry which is preliminary data.</text>
</comment>
<feature type="transmembrane region" description="Helical" evidence="1">
    <location>
        <begin position="21"/>
        <end position="42"/>
    </location>
</feature>
<evidence type="ECO:0000313" key="3">
    <source>
        <dbReference type="Proteomes" id="UP001500185"/>
    </source>
</evidence>
<evidence type="ECO:0000256" key="1">
    <source>
        <dbReference type="SAM" id="Phobius"/>
    </source>
</evidence>
<keyword evidence="1" id="KW-1133">Transmembrane helix</keyword>
<evidence type="ECO:0000313" key="2">
    <source>
        <dbReference type="EMBL" id="GAA0763726.1"/>
    </source>
</evidence>
<keyword evidence="1" id="KW-0472">Membrane</keyword>
<gene>
    <name evidence="2" type="ORF">GCM10009433_25370</name>
</gene>